<dbReference type="AlphaFoldDB" id="A0A5C6N7V8"/>
<evidence type="ECO:0000256" key="8">
    <source>
        <dbReference type="SAM" id="MobiDB-lite"/>
    </source>
</evidence>
<keyword evidence="5" id="KW-0963">Cytoplasm</keyword>
<comment type="subcellular location">
    <subcellularLocation>
        <location evidence="2">Cytoplasm</location>
        <location evidence="2">Cytoskeleton</location>
        <location evidence="2">Cilium basal body</location>
    </subcellularLocation>
    <subcellularLocation>
        <location evidence="1">Cytoplasm</location>
        <location evidence="1">Cytoskeleton</location>
        <location evidence="1">Microtubule organizing center</location>
        <location evidence="1">Centrosome</location>
        <location evidence="1">Centriole</location>
    </subcellularLocation>
</comment>
<evidence type="ECO:0000256" key="1">
    <source>
        <dbReference type="ARBA" id="ARBA00004114"/>
    </source>
</evidence>
<keyword evidence="11" id="KW-1185">Reference proteome</keyword>
<dbReference type="GO" id="GO:0005814">
    <property type="term" value="C:centriole"/>
    <property type="evidence" value="ECO:0007669"/>
    <property type="project" value="UniProtKB-SubCell"/>
</dbReference>
<dbReference type="PANTHER" id="PTHR21502">
    <property type="entry name" value="ZINC FINGER PROTEIN DZIP1"/>
    <property type="match status" value="1"/>
</dbReference>
<dbReference type="GO" id="GO:0005737">
    <property type="term" value="C:cytoplasm"/>
    <property type="evidence" value="ECO:0007669"/>
    <property type="project" value="TreeGrafter"/>
</dbReference>
<evidence type="ECO:0000313" key="10">
    <source>
        <dbReference type="EMBL" id="TWW61870.1"/>
    </source>
</evidence>
<feature type="coiled-coil region" evidence="7">
    <location>
        <begin position="103"/>
        <end position="130"/>
    </location>
</feature>
<reference evidence="10 11" key="1">
    <citation type="submission" date="2019-04" db="EMBL/GenBank/DDBJ databases">
        <title>Chromosome genome assembly for Takifugu flavidus.</title>
        <authorList>
            <person name="Xiao S."/>
        </authorList>
    </citation>
    <scope>NUCLEOTIDE SEQUENCE [LARGE SCALE GENOMIC DNA]</scope>
    <source>
        <strain evidence="10">HTHZ2018</strain>
        <tissue evidence="10">Muscle</tissue>
    </source>
</reference>
<proteinExistence type="inferred from homology"/>
<evidence type="ECO:0000259" key="9">
    <source>
        <dbReference type="PROSITE" id="PS00028"/>
    </source>
</evidence>
<dbReference type="InterPro" id="IPR032714">
    <property type="entry name" value="DZIP1_N"/>
</dbReference>
<dbReference type="PANTHER" id="PTHR21502:SF3">
    <property type="entry name" value="CILIUM ASSEMBLY PROTEIN DZIP1L"/>
    <property type="match status" value="1"/>
</dbReference>
<dbReference type="GO" id="GO:0008270">
    <property type="term" value="F:zinc ion binding"/>
    <property type="evidence" value="ECO:0007669"/>
    <property type="project" value="UniProtKB-KW"/>
</dbReference>
<gene>
    <name evidence="10" type="ORF">D4764_04G0005170</name>
</gene>
<evidence type="ECO:0000256" key="2">
    <source>
        <dbReference type="ARBA" id="ARBA00004120"/>
    </source>
</evidence>
<sequence length="527" mass="60825">MGSHNRSKDLHFNFILDGVNVDWQSISAVDIDQLVRRVDVDALQKHLRDVTFCSLDGAQCQQCLTPVDPSFVKLFRLAQLSLQWLDYCQKKTAFNINTMEKKLITGDKECQKLRKKNKEQEEKMKAMVSELRSRRLIIQKQQSLFAKDINNGIQCGHCEKNYLNAFFLQKHMLRRHPDQCQNITDQIGQKNSEINSLKLEISNLRMQLTQAAKEHNQRLQEVQKVQQEKMKLHCEKEEMKLEKSAMQVEAENLQQQNFNLVIENRELGQENLDLRTENGQLEQENLDLRTENGQLGQDKLELRGENEQREQENLKLRKSSGQLEQENLDLKTANRELQCKNRELSTETRKLQQQNLSLVSRREHLKEEKLMLQVENLHRLTMKLQQENLALESENRNLKEENQVNTGTPALTAELSRNDRAPDRAGNTCIFRSLPHTIASPIEQSEQESESKKTLNNSENVSGGGDRDSSSPKPTSVPETPASAISKSSPSSIEDKSGKKQRKSFFQRCCKELRGMWQRPLATKQAP</sequence>
<keyword evidence="5" id="KW-0206">Cytoskeleton</keyword>
<accession>A0A5C6N7V8</accession>
<dbReference type="GO" id="GO:0060271">
    <property type="term" value="P:cilium assembly"/>
    <property type="evidence" value="ECO:0007669"/>
    <property type="project" value="UniProtKB-ARBA"/>
</dbReference>
<dbReference type="InterPro" id="IPR013087">
    <property type="entry name" value="Znf_C2H2_type"/>
</dbReference>
<evidence type="ECO:0000256" key="5">
    <source>
        <dbReference type="ARBA" id="ARBA00023212"/>
    </source>
</evidence>
<organism evidence="10 11">
    <name type="scientific">Takifugu flavidus</name>
    <name type="common">sansaifugu</name>
    <dbReference type="NCBI Taxonomy" id="433684"/>
    <lineage>
        <taxon>Eukaryota</taxon>
        <taxon>Metazoa</taxon>
        <taxon>Chordata</taxon>
        <taxon>Craniata</taxon>
        <taxon>Vertebrata</taxon>
        <taxon>Euteleostomi</taxon>
        <taxon>Actinopterygii</taxon>
        <taxon>Neopterygii</taxon>
        <taxon>Teleostei</taxon>
        <taxon>Neoteleostei</taxon>
        <taxon>Acanthomorphata</taxon>
        <taxon>Eupercaria</taxon>
        <taxon>Tetraodontiformes</taxon>
        <taxon>Tetradontoidea</taxon>
        <taxon>Tetraodontidae</taxon>
        <taxon>Takifugu</taxon>
    </lineage>
</organism>
<evidence type="ECO:0000256" key="3">
    <source>
        <dbReference type="ARBA" id="ARBA00009131"/>
    </source>
</evidence>
<comment type="caution">
    <text evidence="10">The sequence shown here is derived from an EMBL/GenBank/DDBJ whole genome shotgun (WGS) entry which is preliminary data.</text>
</comment>
<dbReference type="EMBL" id="RHFK02000017">
    <property type="protein sequence ID" value="TWW61870.1"/>
    <property type="molecule type" value="Genomic_DNA"/>
</dbReference>
<dbReference type="InterPro" id="IPR051241">
    <property type="entry name" value="DZIP_RILPL"/>
</dbReference>
<keyword evidence="4 7" id="KW-0175">Coiled coil</keyword>
<feature type="domain" description="C2H2-type" evidence="9">
    <location>
        <begin position="155"/>
        <end position="176"/>
    </location>
</feature>
<feature type="region of interest" description="Disordered" evidence="8">
    <location>
        <begin position="394"/>
        <end position="505"/>
    </location>
</feature>
<evidence type="ECO:0000256" key="4">
    <source>
        <dbReference type="ARBA" id="ARBA00023054"/>
    </source>
</evidence>
<dbReference type="Proteomes" id="UP000324091">
    <property type="component" value="Chromosome 4"/>
</dbReference>
<dbReference type="Pfam" id="PF13815">
    <property type="entry name" value="Dzip-like_N"/>
    <property type="match status" value="1"/>
</dbReference>
<evidence type="ECO:0000313" key="11">
    <source>
        <dbReference type="Proteomes" id="UP000324091"/>
    </source>
</evidence>
<evidence type="ECO:0000256" key="7">
    <source>
        <dbReference type="SAM" id="Coils"/>
    </source>
</evidence>
<name>A0A5C6N7V8_9TELE</name>
<protein>
    <submittedName>
        <fullName evidence="10">Zinc finger protein</fullName>
    </submittedName>
</protein>
<dbReference type="PROSITE" id="PS00028">
    <property type="entry name" value="ZINC_FINGER_C2H2_1"/>
    <property type="match status" value="1"/>
</dbReference>
<comment type="similarity">
    <text evidence="3">Belongs to the DZIP C2H2-type zinc-finger protein family.</text>
</comment>
<keyword evidence="6" id="KW-0966">Cell projection</keyword>
<feature type="compositionally biased region" description="Low complexity" evidence="8">
    <location>
        <begin position="481"/>
        <end position="492"/>
    </location>
</feature>
<evidence type="ECO:0000256" key="6">
    <source>
        <dbReference type="ARBA" id="ARBA00023273"/>
    </source>
</evidence>